<dbReference type="InterPro" id="IPR058912">
    <property type="entry name" value="HTH_animal"/>
</dbReference>
<protein>
    <recommendedName>
        <fullName evidence="1">Helix-turn-helix domain-containing protein</fullName>
    </recommendedName>
</protein>
<reference evidence="2" key="1">
    <citation type="journal article" date="2023" name="Insect Mol. Biol.">
        <title>Genome sequencing provides insights into the evolution of gene families encoding plant cell wall-degrading enzymes in longhorned beetles.</title>
        <authorList>
            <person name="Shin N.R."/>
            <person name="Okamura Y."/>
            <person name="Kirsch R."/>
            <person name="Pauchet Y."/>
        </authorList>
    </citation>
    <scope>NUCLEOTIDE SEQUENCE</scope>
    <source>
        <strain evidence="2">AMC_N1</strain>
    </source>
</reference>
<dbReference type="EMBL" id="JAPWTK010000052">
    <property type="protein sequence ID" value="KAJ8953934.1"/>
    <property type="molecule type" value="Genomic_DNA"/>
</dbReference>
<evidence type="ECO:0000313" key="3">
    <source>
        <dbReference type="Proteomes" id="UP001162162"/>
    </source>
</evidence>
<comment type="caution">
    <text evidence="2">The sequence shown here is derived from an EMBL/GenBank/DDBJ whole genome shotgun (WGS) entry which is preliminary data.</text>
</comment>
<evidence type="ECO:0000259" key="1">
    <source>
        <dbReference type="Pfam" id="PF26215"/>
    </source>
</evidence>
<accession>A0AAV8YQJ9</accession>
<dbReference type="Pfam" id="PF26215">
    <property type="entry name" value="HTH_animal"/>
    <property type="match status" value="1"/>
</dbReference>
<name>A0AAV8YQJ9_9CUCU</name>
<sequence>MEIEKDEVLPFLDVLAKRTNNNKLAHGRIQEENSHRSLPKLHRAETICDNENRPEELKQIKEALTKNGFKEKDIDRVCRTQITRIEQQPTTYASLPYVAERKHCRKRILVYDFAQ</sequence>
<evidence type="ECO:0000313" key="2">
    <source>
        <dbReference type="EMBL" id="KAJ8953934.1"/>
    </source>
</evidence>
<feature type="domain" description="Helix-turn-helix" evidence="1">
    <location>
        <begin position="41"/>
        <end position="76"/>
    </location>
</feature>
<proteinExistence type="predicted"/>
<keyword evidence="3" id="KW-1185">Reference proteome</keyword>
<dbReference type="AlphaFoldDB" id="A0AAV8YQJ9"/>
<organism evidence="2 3">
    <name type="scientific">Aromia moschata</name>
    <dbReference type="NCBI Taxonomy" id="1265417"/>
    <lineage>
        <taxon>Eukaryota</taxon>
        <taxon>Metazoa</taxon>
        <taxon>Ecdysozoa</taxon>
        <taxon>Arthropoda</taxon>
        <taxon>Hexapoda</taxon>
        <taxon>Insecta</taxon>
        <taxon>Pterygota</taxon>
        <taxon>Neoptera</taxon>
        <taxon>Endopterygota</taxon>
        <taxon>Coleoptera</taxon>
        <taxon>Polyphaga</taxon>
        <taxon>Cucujiformia</taxon>
        <taxon>Chrysomeloidea</taxon>
        <taxon>Cerambycidae</taxon>
        <taxon>Cerambycinae</taxon>
        <taxon>Callichromatini</taxon>
        <taxon>Aromia</taxon>
    </lineage>
</organism>
<gene>
    <name evidence="2" type="ORF">NQ318_019174</name>
</gene>
<dbReference type="Proteomes" id="UP001162162">
    <property type="component" value="Unassembled WGS sequence"/>
</dbReference>